<keyword evidence="3" id="KW-1185">Reference proteome</keyword>
<gene>
    <name evidence="2" type="ordered locus">Celgi_0040</name>
</gene>
<protein>
    <recommendedName>
        <fullName evidence="1">Bacterial Ig-like domain-containing protein</fullName>
    </recommendedName>
</protein>
<sequence precursor="true">MKVSTFGRIGLTAGVVALVVGTVGTPALADPPAGTFGTLAGLGSDTTQDVVGGLATAIGGGVLASYDATGSATVTTRSGGTAVPRANNSGGGRDLLRVAIGQTETASIPVFGSTPSTVTTAQLAGQVQFARSSSGPSSSDVTPEGVLTYVPFAIDAVSYATAPDSVIPANLTKAQLVSIYKGEYTQVVVNGGATSLQGPSYVPVPGDTVTAITSFLPAAGSGTRSYWLGQMGITEQQIADGTYPNLKAVDFAGAGVQEHKGAALVSGTVAQNAGAIAPFSIAQWVAQGNAKVTDHRAGVHINGVNGVVPTTGDEAAHTLALNPAFNAYTRPVYNVVPSVLADDPTSQVARTFVGTGSLVCQETATITAYGFGLLSGSVSCGDTTTRAYRPSTSQTSVTLASATAVAGSPVGVDVAVTSVGDGGGTVRLYSATDTLLGSVAVPAGAATASGTFTPTSAGALAVRGVFVPRLAGVAASESPAQQLTVTAPAVSSTTRVTVSSPRVVGRAFTATATVTATKPVPGTVTFFDGTTKLGTVSIASGKTTAALAIKATKTAYALKAVYAPAGAATVKGSTSAVVKVAVAKATAKLAVTAPTSIAKGKAATVKVTVTATGVSPTGKVTVKEGAKVLGTATLKAGKATLTVKGLKVGSHKLVVTYAGSATVAKASVTKTVKVV</sequence>
<dbReference type="HOGENOM" id="CLU_406938_0_0_11"/>
<dbReference type="SUPFAM" id="SSF53850">
    <property type="entry name" value="Periplasmic binding protein-like II"/>
    <property type="match status" value="1"/>
</dbReference>
<dbReference type="Proteomes" id="UP000000485">
    <property type="component" value="Chromosome"/>
</dbReference>
<evidence type="ECO:0000259" key="1">
    <source>
        <dbReference type="Pfam" id="PF16640"/>
    </source>
</evidence>
<dbReference type="GO" id="GO:0005975">
    <property type="term" value="P:carbohydrate metabolic process"/>
    <property type="evidence" value="ECO:0007669"/>
    <property type="project" value="UniProtKB-ARBA"/>
</dbReference>
<accession>F8A254</accession>
<evidence type="ECO:0000313" key="3">
    <source>
        <dbReference type="Proteomes" id="UP000000485"/>
    </source>
</evidence>
<organism evidence="2 3">
    <name type="scientific">Cellulomonas gilvus (strain ATCC 13127 / NRRL B-14078)</name>
    <name type="common">Cellvibrio gilvus</name>
    <dbReference type="NCBI Taxonomy" id="593907"/>
    <lineage>
        <taxon>Bacteria</taxon>
        <taxon>Bacillati</taxon>
        <taxon>Actinomycetota</taxon>
        <taxon>Actinomycetes</taxon>
        <taxon>Micrococcales</taxon>
        <taxon>Cellulomonadaceae</taxon>
        <taxon>Cellulomonas</taxon>
    </lineage>
</organism>
<dbReference type="KEGG" id="cga:Celgi_0040"/>
<feature type="domain" description="Bacterial Ig-like" evidence="1">
    <location>
        <begin position="499"/>
        <end position="583"/>
    </location>
</feature>
<reference evidence="3" key="1">
    <citation type="submission" date="2011-04" db="EMBL/GenBank/DDBJ databases">
        <title>Complete sequence of Cellvibrio gilvus ATCC 13127.</title>
        <authorList>
            <person name="Lucas S."/>
            <person name="Han J."/>
            <person name="Lapidus A."/>
            <person name="Cheng J.-F."/>
            <person name="Goodwin L."/>
            <person name="Pitluck S."/>
            <person name="Peters L."/>
            <person name="Munk A."/>
            <person name="Detter J.C."/>
            <person name="Han C."/>
            <person name="Tapia R."/>
            <person name="Land M."/>
            <person name="Hauser L."/>
            <person name="Kyrpides N."/>
            <person name="Ivanova N."/>
            <person name="Ovchinnikova G."/>
            <person name="Pagani I."/>
            <person name="Mead D."/>
            <person name="Brumm P."/>
            <person name="Woyke T."/>
        </authorList>
    </citation>
    <scope>NUCLEOTIDE SEQUENCE [LARGE SCALE GENOMIC DNA]</scope>
    <source>
        <strain evidence="3">ATCC 13127 / NRRL B-14078</strain>
    </source>
</reference>
<evidence type="ECO:0000313" key="2">
    <source>
        <dbReference type="EMBL" id="AEI10574.1"/>
    </source>
</evidence>
<dbReference type="eggNOG" id="COG0226">
    <property type="taxonomic scope" value="Bacteria"/>
</dbReference>
<dbReference type="RefSeq" id="WP_013882104.1">
    <property type="nucleotide sequence ID" value="NC_015671.1"/>
</dbReference>
<dbReference type="Gene3D" id="2.60.40.10">
    <property type="entry name" value="Immunoglobulins"/>
    <property type="match status" value="2"/>
</dbReference>
<dbReference type="AlphaFoldDB" id="F8A254"/>
<dbReference type="OrthoDB" id="3636760at2"/>
<dbReference type="EMBL" id="CP002665">
    <property type="protein sequence ID" value="AEI10574.1"/>
    <property type="molecule type" value="Genomic_DNA"/>
</dbReference>
<dbReference type="Pfam" id="PF16640">
    <property type="entry name" value="Big_3_5"/>
    <property type="match status" value="2"/>
</dbReference>
<dbReference type="InterPro" id="IPR013783">
    <property type="entry name" value="Ig-like_fold"/>
</dbReference>
<dbReference type="Gene3D" id="3.40.190.10">
    <property type="entry name" value="Periplasmic binding protein-like II"/>
    <property type="match status" value="2"/>
</dbReference>
<dbReference type="InterPro" id="IPR032109">
    <property type="entry name" value="Big_3_5"/>
</dbReference>
<feature type="domain" description="Bacterial Ig-like" evidence="1">
    <location>
        <begin position="592"/>
        <end position="674"/>
    </location>
</feature>
<dbReference type="STRING" id="593907.Celgi_0040"/>
<proteinExistence type="predicted"/>
<dbReference type="eggNOG" id="COG3391">
    <property type="taxonomic scope" value="Bacteria"/>
</dbReference>
<name>F8A254_CELGA</name>